<dbReference type="Pfam" id="PF20238">
    <property type="entry name" value="BIM1-like_dom"/>
    <property type="match status" value="1"/>
</dbReference>
<feature type="signal peptide" evidence="10">
    <location>
        <begin position="1"/>
        <end position="34"/>
    </location>
</feature>
<evidence type="ECO:0000256" key="7">
    <source>
        <dbReference type="ARBA" id="ARBA00023288"/>
    </source>
</evidence>
<evidence type="ECO:0000256" key="10">
    <source>
        <dbReference type="SAM" id="SignalP"/>
    </source>
</evidence>
<dbReference type="GO" id="GO:0098552">
    <property type="term" value="C:side of membrane"/>
    <property type="evidence" value="ECO:0007669"/>
    <property type="project" value="UniProtKB-KW"/>
</dbReference>
<dbReference type="Proteomes" id="UP000323386">
    <property type="component" value="Unassembled WGS sequence"/>
</dbReference>
<dbReference type="OrthoDB" id="2146436at2759"/>
<dbReference type="InterPro" id="IPR046530">
    <property type="entry name" value="BIM1-like_dom"/>
</dbReference>
<reference evidence="12 13" key="1">
    <citation type="submission" date="2018-03" db="EMBL/GenBank/DDBJ databases">
        <authorList>
            <person name="Guldener U."/>
        </authorList>
    </citation>
    <scope>NUCLEOTIDE SEQUENCE [LARGE SCALE GENOMIC DNA]</scope>
    <source>
        <strain evidence="12 13">DAOM196992</strain>
    </source>
</reference>
<protein>
    <recommendedName>
        <fullName evidence="11">Copper acquisition factor BIM1-like domain-containing protein</fullName>
    </recommendedName>
</protein>
<evidence type="ECO:0000256" key="5">
    <source>
        <dbReference type="ARBA" id="ARBA00023136"/>
    </source>
</evidence>
<dbReference type="InterPro" id="IPR046936">
    <property type="entry name" value="BIM1-like"/>
</dbReference>
<feature type="region of interest" description="Disordered" evidence="8">
    <location>
        <begin position="198"/>
        <end position="226"/>
    </location>
</feature>
<proteinExistence type="predicted"/>
<keyword evidence="7" id="KW-0449">Lipoprotein</keyword>
<evidence type="ECO:0000313" key="13">
    <source>
        <dbReference type="Proteomes" id="UP000323386"/>
    </source>
</evidence>
<keyword evidence="13" id="KW-1185">Reference proteome</keyword>
<evidence type="ECO:0000256" key="2">
    <source>
        <dbReference type="ARBA" id="ARBA00022475"/>
    </source>
</evidence>
<organism evidence="12 13">
    <name type="scientific">Pseudozyma flocculosa</name>
    <dbReference type="NCBI Taxonomy" id="84751"/>
    <lineage>
        <taxon>Eukaryota</taxon>
        <taxon>Fungi</taxon>
        <taxon>Dikarya</taxon>
        <taxon>Basidiomycota</taxon>
        <taxon>Ustilaginomycotina</taxon>
        <taxon>Ustilaginomycetes</taxon>
        <taxon>Ustilaginales</taxon>
        <taxon>Ustilaginaceae</taxon>
        <taxon>Pseudozyma</taxon>
    </lineage>
</organism>
<evidence type="ECO:0000259" key="11">
    <source>
        <dbReference type="Pfam" id="PF20238"/>
    </source>
</evidence>
<feature type="chain" id="PRO_5022914489" description="Copper acquisition factor BIM1-like domain-containing protein" evidence="10">
    <location>
        <begin position="35"/>
        <end position="260"/>
    </location>
</feature>
<keyword evidence="2" id="KW-1003">Cell membrane</keyword>
<dbReference type="GO" id="GO:0005886">
    <property type="term" value="C:plasma membrane"/>
    <property type="evidence" value="ECO:0007669"/>
    <property type="project" value="UniProtKB-SubCell"/>
</dbReference>
<keyword evidence="6" id="KW-0325">Glycoprotein</keyword>
<feature type="compositionally biased region" description="Low complexity" evidence="8">
    <location>
        <begin position="198"/>
        <end position="222"/>
    </location>
</feature>
<sequence>MSSSVRKTITASTPAASLLTLLLALLALAHSARAHFTLDYPQTRGFDEDIESDNFCGGFHDISAARAPWYYRNGPVAITSHHDSATVNIYLSLDEKPTGPESFLKTSAGGASIPPLRKDLAISGQGEFCFHANASALDVPGSTIADGTNATIMVEFISVHGHLYQCSDVRFTSDASVGANLTCTDSLKANAAAAAGSTSSTPASTSSGGPAAPSATAPTRSGGSENAASSISPSLFASLVAAAAAAAVASALGPGISCLL</sequence>
<keyword evidence="4 10" id="KW-0732">Signal</keyword>
<feature type="domain" description="Copper acquisition factor BIM1-like" evidence="11">
    <location>
        <begin position="34"/>
        <end position="186"/>
    </location>
</feature>
<evidence type="ECO:0000256" key="9">
    <source>
        <dbReference type="SAM" id="Phobius"/>
    </source>
</evidence>
<keyword evidence="9" id="KW-0812">Transmembrane</keyword>
<feature type="transmembrane region" description="Helical" evidence="9">
    <location>
        <begin position="235"/>
        <end position="259"/>
    </location>
</feature>
<evidence type="ECO:0000313" key="12">
    <source>
        <dbReference type="EMBL" id="SPO41998.1"/>
    </source>
</evidence>
<dbReference type="PANTHER" id="PTHR34992">
    <property type="entry name" value="HYPHAL ANASTAMOSIS-7 PROTEIN"/>
    <property type="match status" value="1"/>
</dbReference>
<dbReference type="EMBL" id="OOIP01000035">
    <property type="protein sequence ID" value="SPO41998.1"/>
    <property type="molecule type" value="Genomic_DNA"/>
</dbReference>
<evidence type="ECO:0000256" key="8">
    <source>
        <dbReference type="SAM" id="MobiDB-lite"/>
    </source>
</evidence>
<evidence type="ECO:0000256" key="6">
    <source>
        <dbReference type="ARBA" id="ARBA00023180"/>
    </source>
</evidence>
<dbReference type="AlphaFoldDB" id="A0A5C3FCB8"/>
<dbReference type="CDD" id="cd21176">
    <property type="entry name" value="LPMO_auxiliary-like"/>
    <property type="match status" value="1"/>
</dbReference>
<name>A0A5C3FCB8_9BASI</name>
<comment type="subcellular location">
    <subcellularLocation>
        <location evidence="1">Cell membrane</location>
        <topology evidence="1">Lipid-anchor</topology>
        <topology evidence="1">GPI-anchor</topology>
    </subcellularLocation>
</comment>
<gene>
    <name evidence="12" type="ORF">PSFLO_07481</name>
</gene>
<evidence type="ECO:0000256" key="1">
    <source>
        <dbReference type="ARBA" id="ARBA00004609"/>
    </source>
</evidence>
<keyword evidence="5 9" id="KW-0472">Membrane</keyword>
<accession>A0A5C3FCB8</accession>
<evidence type="ECO:0000256" key="4">
    <source>
        <dbReference type="ARBA" id="ARBA00022729"/>
    </source>
</evidence>
<keyword evidence="3" id="KW-0336">GPI-anchor</keyword>
<evidence type="ECO:0000256" key="3">
    <source>
        <dbReference type="ARBA" id="ARBA00022622"/>
    </source>
</evidence>
<dbReference type="PANTHER" id="PTHR34992:SF11">
    <property type="entry name" value="COPPER ACQUISITION FACTOR BIM1-LIKE DOMAIN-CONTAINING PROTEIN"/>
    <property type="match status" value="1"/>
</dbReference>
<keyword evidence="9" id="KW-1133">Transmembrane helix</keyword>